<reference evidence="4" key="1">
    <citation type="journal article" date="2019" name="Int. J. Syst. Evol. Microbiol.">
        <title>The Global Catalogue of Microorganisms (GCM) 10K type strain sequencing project: providing services to taxonomists for standard genome sequencing and annotation.</title>
        <authorList>
            <consortium name="The Broad Institute Genomics Platform"/>
            <consortium name="The Broad Institute Genome Sequencing Center for Infectious Disease"/>
            <person name="Wu L."/>
            <person name="Ma J."/>
        </authorList>
    </citation>
    <scope>NUCLEOTIDE SEQUENCE [LARGE SCALE GENOMIC DNA]</scope>
    <source>
        <strain evidence="4">CGMCC 4.7304</strain>
    </source>
</reference>
<gene>
    <name evidence="3" type="ORF">ACFP1Z_26485</name>
</gene>
<proteinExistence type="predicted"/>
<feature type="transmembrane region" description="Helical" evidence="2">
    <location>
        <begin position="21"/>
        <end position="42"/>
    </location>
</feature>
<keyword evidence="2" id="KW-1133">Transmembrane helix</keyword>
<evidence type="ECO:0000256" key="2">
    <source>
        <dbReference type="SAM" id="Phobius"/>
    </source>
</evidence>
<dbReference type="RefSeq" id="WP_390320099.1">
    <property type="nucleotide sequence ID" value="NZ_JBHSPB010000020.1"/>
</dbReference>
<name>A0ABW0Z5L5_9ACTN</name>
<evidence type="ECO:0000313" key="4">
    <source>
        <dbReference type="Proteomes" id="UP001596083"/>
    </source>
</evidence>
<feature type="region of interest" description="Disordered" evidence="1">
    <location>
        <begin position="51"/>
        <end position="74"/>
    </location>
</feature>
<evidence type="ECO:0000313" key="3">
    <source>
        <dbReference type="EMBL" id="MFC5723717.1"/>
    </source>
</evidence>
<sequence>MRGLTRAPHTRPTGSIEHHRPVLVTGGAVAALAAAAGLLLAGCEAGSDGVRREGAAQTQSAARPSLPPTASASARQKVDAVRLVKNDPKVSDLVKKNLKPCVKNEYPVDVIYGRLTGGPRDDVVVNILTCGDSFGVGSYVYRAKGDSYENVFSAEQPPVYAEIDRDDLRVTKQIYGPGDAVCCASGEDVMTYRWSGDEFHETGRTHADYSRVGNNDKGDLPSMGTEG</sequence>
<organism evidence="3 4">
    <name type="scientific">Streptomyces gamaensis</name>
    <dbReference type="NCBI Taxonomy" id="1763542"/>
    <lineage>
        <taxon>Bacteria</taxon>
        <taxon>Bacillati</taxon>
        <taxon>Actinomycetota</taxon>
        <taxon>Actinomycetes</taxon>
        <taxon>Kitasatosporales</taxon>
        <taxon>Streptomycetaceae</taxon>
        <taxon>Streptomyces</taxon>
    </lineage>
</organism>
<feature type="compositionally biased region" description="Basic and acidic residues" evidence="1">
    <location>
        <begin position="207"/>
        <end position="219"/>
    </location>
</feature>
<keyword evidence="2" id="KW-0472">Membrane</keyword>
<keyword evidence="4" id="KW-1185">Reference proteome</keyword>
<comment type="caution">
    <text evidence="3">The sequence shown here is derived from an EMBL/GenBank/DDBJ whole genome shotgun (WGS) entry which is preliminary data.</text>
</comment>
<accession>A0ABW0Z5L5</accession>
<evidence type="ECO:0000256" key="1">
    <source>
        <dbReference type="SAM" id="MobiDB-lite"/>
    </source>
</evidence>
<feature type="compositionally biased region" description="Polar residues" evidence="1">
    <location>
        <begin position="56"/>
        <end position="74"/>
    </location>
</feature>
<evidence type="ECO:0008006" key="5">
    <source>
        <dbReference type="Google" id="ProtNLM"/>
    </source>
</evidence>
<dbReference type="Proteomes" id="UP001596083">
    <property type="component" value="Unassembled WGS sequence"/>
</dbReference>
<keyword evidence="2" id="KW-0812">Transmembrane</keyword>
<dbReference type="EMBL" id="JBHSPB010000020">
    <property type="protein sequence ID" value="MFC5723717.1"/>
    <property type="molecule type" value="Genomic_DNA"/>
</dbReference>
<protein>
    <recommendedName>
        <fullName evidence="5">Lipoprotein CseA</fullName>
    </recommendedName>
</protein>
<feature type="region of interest" description="Disordered" evidence="1">
    <location>
        <begin position="207"/>
        <end position="227"/>
    </location>
</feature>